<keyword evidence="2" id="KW-0472">Membrane</keyword>
<dbReference type="InterPro" id="IPR018660">
    <property type="entry name" value="MliC"/>
</dbReference>
<keyword evidence="8" id="KW-1185">Reference proteome</keyword>
<protein>
    <submittedName>
        <fullName evidence="7">MliC family protein</fullName>
    </submittedName>
</protein>
<dbReference type="InterPro" id="IPR036328">
    <property type="entry name" value="MliC_sf"/>
</dbReference>
<evidence type="ECO:0000313" key="7">
    <source>
        <dbReference type="EMBL" id="MFD1043941.1"/>
    </source>
</evidence>
<dbReference type="Pfam" id="PF09864">
    <property type="entry name" value="MliC"/>
    <property type="match status" value="1"/>
</dbReference>
<keyword evidence="4" id="KW-0449">Lipoprotein</keyword>
<evidence type="ECO:0000256" key="1">
    <source>
        <dbReference type="ARBA" id="ARBA00022729"/>
    </source>
</evidence>
<feature type="compositionally biased region" description="Low complexity" evidence="5">
    <location>
        <begin position="49"/>
        <end position="66"/>
    </location>
</feature>
<evidence type="ECO:0000256" key="3">
    <source>
        <dbReference type="ARBA" id="ARBA00023139"/>
    </source>
</evidence>
<evidence type="ECO:0000256" key="2">
    <source>
        <dbReference type="ARBA" id="ARBA00023136"/>
    </source>
</evidence>
<sequence>MSRTASTMRASSAAWWTTSRGAPVMMAGPLIRPTGLAGRRGAKRPRGWAGASAYAGAGGRSQSSQAVRRPAFTAGKRPRGNPAGEPLALAIGDRVLTLPLAVSGSGARYADAQGNELWTKGMEDGRLTLAGEPPRTCVAAE</sequence>
<evidence type="ECO:0000313" key="8">
    <source>
        <dbReference type="Proteomes" id="UP001597033"/>
    </source>
</evidence>
<evidence type="ECO:0000256" key="5">
    <source>
        <dbReference type="SAM" id="MobiDB-lite"/>
    </source>
</evidence>
<dbReference type="Gene3D" id="2.40.128.200">
    <property type="match status" value="1"/>
</dbReference>
<comment type="caution">
    <text evidence="7">The sequence shown here is derived from an EMBL/GenBank/DDBJ whole genome shotgun (WGS) entry which is preliminary data.</text>
</comment>
<dbReference type="RefSeq" id="WP_379655918.1">
    <property type="nucleotide sequence ID" value="NZ_JBHTKN010000016.1"/>
</dbReference>
<feature type="region of interest" description="Disordered" evidence="5">
    <location>
        <begin position="35"/>
        <end position="84"/>
    </location>
</feature>
<proteinExistence type="predicted"/>
<organism evidence="7 8">
    <name type="scientific">Pseudoxanthomonas kaohsiungensis</name>
    <dbReference type="NCBI Taxonomy" id="283923"/>
    <lineage>
        <taxon>Bacteria</taxon>
        <taxon>Pseudomonadati</taxon>
        <taxon>Pseudomonadota</taxon>
        <taxon>Gammaproteobacteria</taxon>
        <taxon>Lysobacterales</taxon>
        <taxon>Lysobacteraceae</taxon>
        <taxon>Pseudoxanthomonas</taxon>
    </lineage>
</organism>
<feature type="domain" description="C-type lysozyme inhibitor" evidence="6">
    <location>
        <begin position="88"/>
        <end position="132"/>
    </location>
</feature>
<evidence type="ECO:0000259" key="6">
    <source>
        <dbReference type="Pfam" id="PF09864"/>
    </source>
</evidence>
<keyword evidence="1" id="KW-0732">Signal</keyword>
<accession>A0ABW3LZV7</accession>
<dbReference type="SUPFAM" id="SSF141488">
    <property type="entry name" value="YdhA-like"/>
    <property type="match status" value="1"/>
</dbReference>
<gene>
    <name evidence="7" type="ORF">ACFQ2N_16430</name>
</gene>
<evidence type="ECO:0000256" key="4">
    <source>
        <dbReference type="ARBA" id="ARBA00023288"/>
    </source>
</evidence>
<dbReference type="Proteomes" id="UP001597033">
    <property type="component" value="Unassembled WGS sequence"/>
</dbReference>
<keyword evidence="3" id="KW-0564">Palmitate</keyword>
<dbReference type="EMBL" id="JBHTKN010000016">
    <property type="protein sequence ID" value="MFD1043941.1"/>
    <property type="molecule type" value="Genomic_DNA"/>
</dbReference>
<name>A0ABW3LZV7_9GAMM</name>
<reference evidence="8" key="1">
    <citation type="journal article" date="2019" name="Int. J. Syst. Evol. Microbiol.">
        <title>The Global Catalogue of Microorganisms (GCM) 10K type strain sequencing project: providing services to taxonomists for standard genome sequencing and annotation.</title>
        <authorList>
            <consortium name="The Broad Institute Genomics Platform"/>
            <consortium name="The Broad Institute Genome Sequencing Center for Infectious Disease"/>
            <person name="Wu L."/>
            <person name="Ma J."/>
        </authorList>
    </citation>
    <scope>NUCLEOTIDE SEQUENCE [LARGE SCALE GENOMIC DNA]</scope>
    <source>
        <strain evidence="8">CCUG 55854</strain>
    </source>
</reference>